<dbReference type="RefSeq" id="WP_016519389.1">
    <property type="nucleotide sequence ID" value="NZ_KE332512.1"/>
</dbReference>
<evidence type="ECO:0000313" key="1">
    <source>
        <dbReference type="EMBL" id="EPF46607.1"/>
    </source>
</evidence>
<dbReference type="GeneID" id="301462247"/>
<reference evidence="1 2" key="1">
    <citation type="submission" date="2013-04" db="EMBL/GenBank/DDBJ databases">
        <title>The Genome Sequence of Treponema vincentii F0403.</title>
        <authorList>
            <consortium name="The Broad Institute Genomics Platform"/>
            <person name="Earl A."/>
            <person name="Ward D."/>
            <person name="Feldgarden M."/>
            <person name="Gevers D."/>
            <person name="Leonetti C."/>
            <person name="Izard J."/>
            <person name="Walker B."/>
            <person name="Young S."/>
            <person name="Zeng Q."/>
            <person name="Gargeya S."/>
            <person name="Fitzgerald M."/>
            <person name="Haas B."/>
            <person name="Abouelleil A."/>
            <person name="Allen A.W."/>
            <person name="Alvarado L."/>
            <person name="Arachchi H.M."/>
            <person name="Berlin A.M."/>
            <person name="Chapman S.B."/>
            <person name="Gainer-Dewar J."/>
            <person name="Goldberg J."/>
            <person name="Griggs A."/>
            <person name="Gujja S."/>
            <person name="Hansen M."/>
            <person name="Howarth C."/>
            <person name="Imamovic A."/>
            <person name="Ireland A."/>
            <person name="Larimer J."/>
            <person name="McCowan C."/>
            <person name="Murphy C."/>
            <person name="Pearson M."/>
            <person name="Poon T.W."/>
            <person name="Priest M."/>
            <person name="Roberts A."/>
            <person name="Saif S."/>
            <person name="Shea T."/>
            <person name="Sisk P."/>
            <person name="Sykes S."/>
            <person name="Wortman J."/>
            <person name="Nusbaum C."/>
            <person name="Birren B."/>
        </authorList>
    </citation>
    <scope>NUCLEOTIDE SEQUENCE [LARGE SCALE GENOMIC DNA]</scope>
    <source>
        <strain evidence="1 2">F0403</strain>
    </source>
</reference>
<organism evidence="1 2">
    <name type="scientific">Treponema vincentii F0403</name>
    <dbReference type="NCBI Taxonomy" id="1125702"/>
    <lineage>
        <taxon>Bacteria</taxon>
        <taxon>Pseudomonadati</taxon>
        <taxon>Spirochaetota</taxon>
        <taxon>Spirochaetia</taxon>
        <taxon>Spirochaetales</taxon>
        <taxon>Treponemataceae</taxon>
        <taxon>Treponema</taxon>
    </lineage>
</organism>
<comment type="caution">
    <text evidence="1">The sequence shown here is derived from an EMBL/GenBank/DDBJ whole genome shotgun (WGS) entry which is preliminary data.</text>
</comment>
<dbReference type="Proteomes" id="UP000014605">
    <property type="component" value="Unassembled WGS sequence"/>
</dbReference>
<proteinExistence type="predicted"/>
<dbReference type="EMBL" id="ATFC01000009">
    <property type="protein sequence ID" value="EPF46607.1"/>
    <property type="molecule type" value="Genomic_DNA"/>
</dbReference>
<keyword evidence="2" id="KW-1185">Reference proteome</keyword>
<protein>
    <submittedName>
        <fullName evidence="1">Uncharacterized protein</fullName>
    </submittedName>
</protein>
<evidence type="ECO:0000313" key="2">
    <source>
        <dbReference type="Proteomes" id="UP000014605"/>
    </source>
</evidence>
<gene>
    <name evidence="1" type="ORF">HMPREF1222_02131</name>
</gene>
<sequence length="429" mass="48674">MTDHTGSIYNAYDGKNNAFHALADNSVGQAIFLIDDESFEKKIITYQREFYASGPQKNAYERFRTTQSIRKIFENCNIITVSYDTGRGTDILTEKYCWQYNISFEHAWFFAALMGTETLLYKDRNTITIYEGKKPQSSITVYPESHIFESTGVRMVFELLFRLLDTQKRIITISMPQGIFLRHEQRKYIHGAGMYIPRKSYTELMESPPVIYVSNNFPSDAYSAEPQNTSYAVQSPILTADMLPESRHDKSRKVRKRCRRLVKNSGVLILCPQEDCAVCTGTEAAEGIFAQAAAKKISLDEHLEKIRPVYKTVLFQFIAASDTPAQKSMVGFYVQFDCERNLSEQLCTTVAAARTAGIATVLYVPGKKSAESTMQETLTQIQVISTEDAKPVFSLSMQDGYEVLSQLLSILHNIPCTLNTGLWNMQYVE</sequence>
<dbReference type="HOGENOM" id="CLU_639250_0_0_12"/>
<name>S3LQK9_9SPIR</name>
<dbReference type="AlphaFoldDB" id="S3LQK9"/>
<accession>S3LQK9</accession>
<dbReference type="PATRIC" id="fig|1125702.3.peg.2203"/>